<dbReference type="PANTHER" id="PTHR15680">
    <property type="entry name" value="RIBOSOMAL PROTEIN L19"/>
    <property type="match status" value="1"/>
</dbReference>
<keyword evidence="2 6" id="KW-0689">Ribosomal protein</keyword>
<feature type="compositionally biased region" description="Basic and acidic residues" evidence="5">
    <location>
        <begin position="175"/>
        <end position="188"/>
    </location>
</feature>
<feature type="region of interest" description="Disordered" evidence="5">
    <location>
        <begin position="124"/>
        <end position="188"/>
    </location>
</feature>
<name>A0A1F5EIN7_9BACT</name>
<reference evidence="6 7" key="1">
    <citation type="journal article" date="2016" name="Nat. Commun.">
        <title>Thousands of microbial genomes shed light on interconnected biogeochemical processes in an aquifer system.</title>
        <authorList>
            <person name="Anantharaman K."/>
            <person name="Brown C.T."/>
            <person name="Hug L.A."/>
            <person name="Sharon I."/>
            <person name="Castelle C.J."/>
            <person name="Probst A.J."/>
            <person name="Thomas B.C."/>
            <person name="Singh A."/>
            <person name="Wilkins M.J."/>
            <person name="Karaoz U."/>
            <person name="Brodie E.L."/>
            <person name="Williams K.H."/>
            <person name="Hubbard S.S."/>
            <person name="Banfield J.F."/>
        </authorList>
    </citation>
    <scope>NUCLEOTIDE SEQUENCE [LARGE SCALE GENOMIC DNA]</scope>
</reference>
<dbReference type="SUPFAM" id="SSF50104">
    <property type="entry name" value="Translation proteins SH3-like domain"/>
    <property type="match status" value="1"/>
</dbReference>
<dbReference type="Pfam" id="PF01245">
    <property type="entry name" value="Ribosomal_L19"/>
    <property type="match status" value="1"/>
</dbReference>
<evidence type="ECO:0000256" key="5">
    <source>
        <dbReference type="SAM" id="MobiDB-lite"/>
    </source>
</evidence>
<evidence type="ECO:0000256" key="4">
    <source>
        <dbReference type="RuleBase" id="RU000559"/>
    </source>
</evidence>
<comment type="function">
    <text evidence="4">This protein is located at the 30S-50S ribosomal subunit interface and may play a role in the structure and function of the aminoacyl-tRNA binding site.</text>
</comment>
<dbReference type="InterPro" id="IPR008991">
    <property type="entry name" value="Translation_prot_SH3-like_sf"/>
</dbReference>
<evidence type="ECO:0000256" key="2">
    <source>
        <dbReference type="ARBA" id="ARBA00022980"/>
    </source>
</evidence>
<dbReference type="InterPro" id="IPR001857">
    <property type="entry name" value="Ribosomal_bL19"/>
</dbReference>
<comment type="caution">
    <text evidence="6">The sequence shown here is derived from an EMBL/GenBank/DDBJ whole genome shotgun (WGS) entry which is preliminary data.</text>
</comment>
<organism evidence="6 7">
    <name type="scientific">Candidatus Campbellbacteria bacterium RIFOXYC2_FULL_35_25</name>
    <dbReference type="NCBI Taxonomy" id="1797582"/>
    <lineage>
        <taxon>Bacteria</taxon>
        <taxon>Candidatus Campbelliibacteriota</taxon>
    </lineage>
</organism>
<evidence type="ECO:0000256" key="1">
    <source>
        <dbReference type="ARBA" id="ARBA00005781"/>
    </source>
</evidence>
<proteinExistence type="inferred from homology"/>
<dbReference type="PRINTS" id="PR00061">
    <property type="entry name" value="RIBOSOMALL19"/>
</dbReference>
<feature type="compositionally biased region" description="Acidic residues" evidence="5">
    <location>
        <begin position="158"/>
        <end position="174"/>
    </location>
</feature>
<dbReference type="GO" id="GO:0022625">
    <property type="term" value="C:cytosolic large ribosomal subunit"/>
    <property type="evidence" value="ECO:0007669"/>
    <property type="project" value="TreeGrafter"/>
</dbReference>
<dbReference type="EMBL" id="MFAE01000006">
    <property type="protein sequence ID" value="OGD67299.1"/>
    <property type="molecule type" value="Genomic_DNA"/>
</dbReference>
<dbReference type="PANTHER" id="PTHR15680:SF9">
    <property type="entry name" value="LARGE RIBOSOMAL SUBUNIT PROTEIN BL19M"/>
    <property type="match status" value="1"/>
</dbReference>
<evidence type="ECO:0000313" key="7">
    <source>
        <dbReference type="Proteomes" id="UP000179003"/>
    </source>
</evidence>
<dbReference type="GO" id="GO:0006412">
    <property type="term" value="P:translation"/>
    <property type="evidence" value="ECO:0007669"/>
    <property type="project" value="InterPro"/>
</dbReference>
<keyword evidence="3 4" id="KW-0687">Ribonucleoprotein</keyword>
<dbReference type="InterPro" id="IPR038657">
    <property type="entry name" value="Ribosomal_bL19_sf"/>
</dbReference>
<dbReference type="Proteomes" id="UP000179003">
    <property type="component" value="Unassembled WGS sequence"/>
</dbReference>
<protein>
    <recommendedName>
        <fullName evidence="4">50S ribosomal protein L19</fullName>
    </recommendedName>
</protein>
<dbReference type="Gene3D" id="2.30.30.790">
    <property type="match status" value="1"/>
</dbReference>
<accession>A0A1F5EIN7</accession>
<dbReference type="STRING" id="1797582.A2442_00835"/>
<dbReference type="NCBIfam" id="TIGR01024">
    <property type="entry name" value="rplS_bact"/>
    <property type="match status" value="1"/>
</dbReference>
<evidence type="ECO:0000313" key="6">
    <source>
        <dbReference type="EMBL" id="OGD67299.1"/>
    </source>
</evidence>
<gene>
    <name evidence="6" type="ORF">A2442_00835</name>
</gene>
<dbReference type="GO" id="GO:0003735">
    <property type="term" value="F:structural constituent of ribosome"/>
    <property type="evidence" value="ECO:0007669"/>
    <property type="project" value="InterPro"/>
</dbReference>
<comment type="similarity">
    <text evidence="1 4">Belongs to the bacterial ribosomal protein bL19 family.</text>
</comment>
<evidence type="ECO:0000256" key="3">
    <source>
        <dbReference type="ARBA" id="ARBA00023274"/>
    </source>
</evidence>
<dbReference type="AlphaFoldDB" id="A0A1F5EIN7"/>
<feature type="compositionally biased region" description="Basic and acidic residues" evidence="5">
    <location>
        <begin position="134"/>
        <end position="156"/>
    </location>
</feature>
<sequence length="188" mass="21332">MNTDIISKVNISPVNIEDRKKLGIKAGDTVRVWVKIQEKGKTRLQAFEGLVLARKHGSEPGATFTVRKVSNGVGIERIFPLYSPSIDKIEIVKRVSVRRSKLYHIREKVAREIKRQMRKMKTTNISSLSDSEEETRIAKEETEATAKAEEEAKVVVETEVEVTEETPVEAEETEEAPKEEVKEEEKQA</sequence>